<dbReference type="InterPro" id="IPR020821">
    <property type="entry name" value="ENPP1-3/EXOG-like_nuc-like"/>
</dbReference>
<keyword evidence="3" id="KW-0472">Membrane</keyword>
<feature type="domain" description="ENPP1-3/EXOG-like endonuclease/phosphodiesterase" evidence="4">
    <location>
        <begin position="102"/>
        <end position="296"/>
    </location>
</feature>
<dbReference type="PANTHER" id="PTHR13966">
    <property type="entry name" value="ENDONUCLEASE RELATED"/>
    <property type="match status" value="1"/>
</dbReference>
<dbReference type="GO" id="GO:0046872">
    <property type="term" value="F:metal ion binding"/>
    <property type="evidence" value="ECO:0007669"/>
    <property type="project" value="UniProtKB-KW"/>
</dbReference>
<keyword evidence="3" id="KW-0812">Transmembrane</keyword>
<evidence type="ECO:0000313" key="6">
    <source>
        <dbReference type="EMBL" id="WOO43426.1"/>
    </source>
</evidence>
<feature type="domain" description="DNA/RNA non-specific endonuclease/pyrophosphatase/phosphodiesterase" evidence="5">
    <location>
        <begin position="101"/>
        <end position="296"/>
    </location>
</feature>
<evidence type="ECO:0000256" key="1">
    <source>
        <dbReference type="PIRSR" id="PIRSR640255-1"/>
    </source>
</evidence>
<name>A0AAQ3QVH4_9BACT</name>
<sequence length="310" mass="35293">MARKRPRKKTSRKKSSSSNKGCLFVLGLIVVIGAGAWVFSLPKHERQDAVIWLLDVYDWGEKGFKGPLPERIVRFQVDDIPPGQYTFGGVPLSDEEFRLLPKNGFLVAYDEDRKNPAWVAYKIEGKARYPSYERPESFSPDKQTVSRIEHEDYTGSGYDRGHMAPNSVIATRYGKEAQEDTFLMSNIVPQAPHLNQGLWRELEGKVANKYSRHFDTIYVITGPIYDNETERLKSGVEIPDSFFKIILGKNKNGVTALAVVMGQGIGQRTSLSNTIVSIQNIEMLTGFDFFHELPDDQENRLETIQRSREW</sequence>
<evidence type="ECO:0000259" key="4">
    <source>
        <dbReference type="SMART" id="SM00477"/>
    </source>
</evidence>
<dbReference type="InterPro" id="IPR044929">
    <property type="entry name" value="DNA/RNA_non-sp_Endonuclease_sf"/>
</dbReference>
<dbReference type="SUPFAM" id="SSF54060">
    <property type="entry name" value="His-Me finger endonucleases"/>
    <property type="match status" value="1"/>
</dbReference>
<keyword evidence="6" id="KW-0378">Hydrolase</keyword>
<dbReference type="Proteomes" id="UP001304300">
    <property type="component" value="Chromosome"/>
</dbReference>
<protein>
    <submittedName>
        <fullName evidence="6">DNA/RNA non-specific endonuclease</fullName>
    </submittedName>
</protein>
<accession>A0AAQ3QVH4</accession>
<keyword evidence="6" id="KW-0540">Nuclease</keyword>
<keyword evidence="2" id="KW-0479">Metal-binding</keyword>
<keyword evidence="3" id="KW-1133">Transmembrane helix</keyword>
<dbReference type="InterPro" id="IPR040255">
    <property type="entry name" value="Non-specific_endonuclease"/>
</dbReference>
<dbReference type="GO" id="GO:0004519">
    <property type="term" value="F:endonuclease activity"/>
    <property type="evidence" value="ECO:0007669"/>
    <property type="project" value="UniProtKB-KW"/>
</dbReference>
<keyword evidence="7" id="KW-1185">Reference proteome</keyword>
<feature type="active site" description="Proton acceptor" evidence="1">
    <location>
        <position position="162"/>
    </location>
</feature>
<dbReference type="Gene3D" id="3.40.570.10">
    <property type="entry name" value="Extracellular Endonuclease, subunit A"/>
    <property type="match status" value="1"/>
</dbReference>
<evidence type="ECO:0000256" key="3">
    <source>
        <dbReference type="SAM" id="Phobius"/>
    </source>
</evidence>
<dbReference type="EMBL" id="CP136920">
    <property type="protein sequence ID" value="WOO43426.1"/>
    <property type="molecule type" value="Genomic_DNA"/>
</dbReference>
<organism evidence="6 7">
    <name type="scientific">Rubellicoccus peritrichatus</name>
    <dbReference type="NCBI Taxonomy" id="3080537"/>
    <lineage>
        <taxon>Bacteria</taxon>
        <taxon>Pseudomonadati</taxon>
        <taxon>Verrucomicrobiota</taxon>
        <taxon>Opitutia</taxon>
        <taxon>Puniceicoccales</taxon>
        <taxon>Cerasicoccaceae</taxon>
        <taxon>Rubellicoccus</taxon>
    </lineage>
</organism>
<dbReference type="InterPro" id="IPR044925">
    <property type="entry name" value="His-Me_finger_sf"/>
</dbReference>
<dbReference type="SMART" id="SM00892">
    <property type="entry name" value="Endonuclease_NS"/>
    <property type="match status" value="1"/>
</dbReference>
<dbReference type="SMART" id="SM00477">
    <property type="entry name" value="NUC"/>
    <property type="match status" value="1"/>
</dbReference>
<dbReference type="AlphaFoldDB" id="A0AAQ3QVH4"/>
<reference evidence="6 7" key="1">
    <citation type="submission" date="2023-10" db="EMBL/GenBank/DDBJ databases">
        <title>Rubellicoccus peritrichatus gen. nov., sp. nov., isolated from an algae of coral reef tank.</title>
        <authorList>
            <person name="Luo J."/>
        </authorList>
    </citation>
    <scope>NUCLEOTIDE SEQUENCE [LARGE SCALE GENOMIC DNA]</scope>
    <source>
        <strain evidence="6 7">CR14</strain>
    </source>
</reference>
<evidence type="ECO:0000313" key="7">
    <source>
        <dbReference type="Proteomes" id="UP001304300"/>
    </source>
</evidence>
<proteinExistence type="predicted"/>
<gene>
    <name evidence="6" type="ORF">RZN69_10025</name>
</gene>
<evidence type="ECO:0000259" key="5">
    <source>
        <dbReference type="SMART" id="SM00892"/>
    </source>
</evidence>
<dbReference type="GO" id="GO:0003676">
    <property type="term" value="F:nucleic acid binding"/>
    <property type="evidence" value="ECO:0007669"/>
    <property type="project" value="InterPro"/>
</dbReference>
<evidence type="ECO:0000256" key="2">
    <source>
        <dbReference type="PIRSR" id="PIRSR640255-2"/>
    </source>
</evidence>
<dbReference type="PANTHER" id="PTHR13966:SF5">
    <property type="entry name" value="ENDONUCLEASE G, MITOCHONDRIAL"/>
    <property type="match status" value="1"/>
</dbReference>
<dbReference type="InterPro" id="IPR001604">
    <property type="entry name" value="Endo_G_ENPP1-like_dom"/>
</dbReference>
<feature type="binding site" evidence="2">
    <location>
        <position position="195"/>
    </location>
    <ligand>
        <name>Mg(2+)</name>
        <dbReference type="ChEBI" id="CHEBI:18420"/>
        <note>catalytic</note>
    </ligand>
</feature>
<feature type="transmembrane region" description="Helical" evidence="3">
    <location>
        <begin position="21"/>
        <end position="39"/>
    </location>
</feature>
<keyword evidence="6" id="KW-0255">Endonuclease</keyword>
<dbReference type="RefSeq" id="WP_317835981.1">
    <property type="nucleotide sequence ID" value="NZ_CP136920.1"/>
</dbReference>
<dbReference type="Pfam" id="PF01223">
    <property type="entry name" value="Endonuclease_NS"/>
    <property type="match status" value="1"/>
</dbReference>
<dbReference type="GO" id="GO:0016787">
    <property type="term" value="F:hydrolase activity"/>
    <property type="evidence" value="ECO:0007669"/>
    <property type="project" value="InterPro"/>
</dbReference>
<dbReference type="KEGG" id="puo:RZN69_10025"/>